<accession>A0ABY4REF1</accession>
<evidence type="ECO:0000313" key="4">
    <source>
        <dbReference type="Proteomes" id="UP001056635"/>
    </source>
</evidence>
<dbReference type="EMBL" id="CP082905">
    <property type="protein sequence ID" value="UQY46325.1"/>
    <property type="molecule type" value="Genomic_DNA"/>
</dbReference>
<dbReference type="Pfam" id="PF01051">
    <property type="entry name" value="Rep3_N"/>
    <property type="match status" value="1"/>
</dbReference>
<comment type="similarity">
    <text evidence="1">Belongs to the initiator RepB protein family.</text>
</comment>
<feature type="domain" description="Initiator Rep protein WH1" evidence="2">
    <location>
        <begin position="103"/>
        <end position="229"/>
    </location>
</feature>
<protein>
    <submittedName>
        <fullName evidence="3">Replication initiation protein</fullName>
    </submittedName>
</protein>
<sequence>MLNKYMDNNKLALVIEEKTKDTGEVIHLIPTLRQTIQPKVLLRLGVFVPTLKSTGKGGRKNHSIDATESLSRLSIVEGEGYEQIQIYGPRLDMDTDFKVWVGIIYALSTLKVDSENQLMVNFADFAKYCGFDTKRIDRQLKMRFDASLTRISRTNISFVKPIPGTDDRITINMHLVENTYFDSSTGQIVIVPNSRLNTLYRVDGKTRLYLKALQKLSRKESAQALYLYLAELPPTFYRIGFDRLRERLQLTSHLGNQNATVRKALQQLNEIGFLEYTVEKEGKDYVLNILKRNTKL</sequence>
<evidence type="ECO:0000259" key="2">
    <source>
        <dbReference type="Pfam" id="PF01051"/>
    </source>
</evidence>
<geneLocation type="plasmid" evidence="3 4">
    <name>pX22927_1</name>
</geneLocation>
<keyword evidence="3" id="KW-0614">Plasmid</keyword>
<gene>
    <name evidence="3" type="ORF">K6958_20580</name>
</gene>
<keyword evidence="4" id="KW-1185">Reference proteome</keyword>
<dbReference type="InterPro" id="IPR000525">
    <property type="entry name" value="Initiator_Rep_WH1"/>
</dbReference>
<evidence type="ECO:0000313" key="3">
    <source>
        <dbReference type="EMBL" id="UQY46325.1"/>
    </source>
</evidence>
<organism evidence="3 4">
    <name type="scientific">Mixta hanseatica</name>
    <dbReference type="NCBI Taxonomy" id="2872648"/>
    <lineage>
        <taxon>Bacteria</taxon>
        <taxon>Pseudomonadati</taxon>
        <taxon>Pseudomonadota</taxon>
        <taxon>Gammaproteobacteria</taxon>
        <taxon>Enterobacterales</taxon>
        <taxon>Erwiniaceae</taxon>
        <taxon>Mixta</taxon>
    </lineage>
</organism>
<name>A0ABY4REF1_9GAMM</name>
<dbReference type="Proteomes" id="UP001056635">
    <property type="component" value="Plasmid pX22927_1"/>
</dbReference>
<reference evidence="3" key="1">
    <citation type="submission" date="2021-09" db="EMBL/GenBank/DDBJ databases">
        <title>First case of bloodstream infection caused by Mixta hanseatica sp. nov., a member of the Erwiniaceae family.</title>
        <authorList>
            <person name="Both A."/>
            <person name="Huang J."/>
            <person name="Wenzel P."/>
            <person name="Aepfelbacher M."/>
            <person name="Rohde H."/>
            <person name="Christner M."/>
            <person name="Hentschke M."/>
        </authorList>
    </citation>
    <scope>NUCLEOTIDE SEQUENCE</scope>
    <source>
        <strain evidence="3">X22927</strain>
        <plasmid evidence="3">pX22927_1</plasmid>
    </source>
</reference>
<proteinExistence type="inferred from homology"/>
<evidence type="ECO:0000256" key="1">
    <source>
        <dbReference type="ARBA" id="ARBA00038283"/>
    </source>
</evidence>